<dbReference type="Pfam" id="PF02847">
    <property type="entry name" value="MA3"/>
    <property type="match status" value="1"/>
</dbReference>
<dbReference type="STRING" id="70415.A0A5S6QE54"/>
<sequence length="848" mass="95431">MNRNSGRDKMVRARRIASPKKKDPPVRFRDLYNRADLLEYEARQKALASTDDKQAEIGDKGTGSEPNNSQGAEVQSGKDSDGLIKSSAHQPRKSGFTQREEETLDKSMIRLRKDAETVVERKAALDGRDDLHRCGGVVVAVNQRHGQRSVIDRICGMTVRGDDVTLHPSVLLGAAVGAVGDGLVRNGERSTKQGIEGPTGIHVPNLGEDDHEDVVEKGRCTNDESEDRGNLDASLKATYRKRSGREGSQEPKGRESTRRRKSKDRNVANNDAKLPAGPPSRPEDKAIDNGSDDADLKEWIERKHAQRGDQGKPGGGAYIPPMKLKAMQAAITDKNSQEYQRMAWDQLKKHIHGLVNRVNASNIVQIIGDLFKVNLIRGRGIFVRAIMQAQSFAQPYSSIMAALAAVVNSKFPTIGELLLHRLLSQFKRAFRRNDRDVAVPAVKFIAHLINQQVAHEVLALELLTLLLENPTDDSVELSVAFLRECGARLTELSPVGINAIFDRLRSILHEAEVDPRVQFMIEVLFQIRKDKFVNNPAVAEGLDLVEDEDQITHAVSLDSELNLQEELNLFKYDPEFEKNEQVYEDIRSEILESDSEAEEGEITDDETEKQGEQGAEGQSSITDLTETNLVTFRRTVYLTIQSSLEFQEAIHKLLKMDIKPGYEGELCNMILDCCAQQRTYEKFYGLMAERFCRLKQEYQHSFESLFKDVYTAVHRFEVTKLRNSARLFAHLFFTDAISWMALSCIRLTETDTTSPSRIFIKILFHELVEFMGLQNLFDRTEDATMQAAFDGLFPRDNPHNTRFAINFYTSIGLGGLTIGMREHLKTVPKEQVVKLPATNTERVDAEHD</sequence>
<comment type="similarity">
    <text evidence="2">Belongs to the CWC22 family.</text>
</comment>
<evidence type="ECO:0000256" key="3">
    <source>
        <dbReference type="ARBA" id="ARBA00022664"/>
    </source>
</evidence>
<evidence type="ECO:0000259" key="9">
    <source>
        <dbReference type="PROSITE" id="PS51366"/>
    </source>
</evidence>
<dbReference type="AlphaFoldDB" id="A0A5S6QE54"/>
<evidence type="ECO:0000256" key="2">
    <source>
        <dbReference type="ARBA" id="ARBA00006856"/>
    </source>
</evidence>
<dbReference type="Proteomes" id="UP000046395">
    <property type="component" value="Unassembled WGS sequence"/>
</dbReference>
<keyword evidence="10" id="KW-1185">Reference proteome</keyword>
<dbReference type="SMART" id="SM00543">
    <property type="entry name" value="MIF4G"/>
    <property type="match status" value="1"/>
</dbReference>
<feature type="compositionally biased region" description="Basic and acidic residues" evidence="8">
    <location>
        <begin position="1"/>
        <end position="11"/>
    </location>
</feature>
<dbReference type="SMART" id="SM00544">
    <property type="entry name" value="MA3"/>
    <property type="match status" value="1"/>
</dbReference>
<name>A0A5S6QE54_TRIMR</name>
<dbReference type="InterPro" id="IPR003890">
    <property type="entry name" value="MIF4G-like_typ-3"/>
</dbReference>
<organism evidence="10 11">
    <name type="scientific">Trichuris muris</name>
    <name type="common">Mouse whipworm</name>
    <dbReference type="NCBI Taxonomy" id="70415"/>
    <lineage>
        <taxon>Eukaryota</taxon>
        <taxon>Metazoa</taxon>
        <taxon>Ecdysozoa</taxon>
        <taxon>Nematoda</taxon>
        <taxon>Enoplea</taxon>
        <taxon>Dorylaimia</taxon>
        <taxon>Trichinellida</taxon>
        <taxon>Trichuridae</taxon>
        <taxon>Trichuris</taxon>
    </lineage>
</organism>
<feature type="region of interest" description="Disordered" evidence="8">
    <location>
        <begin position="593"/>
        <end position="620"/>
    </location>
</feature>
<evidence type="ECO:0000256" key="6">
    <source>
        <dbReference type="ARBA" id="ARBA00078696"/>
    </source>
</evidence>
<feature type="domain" description="MI" evidence="9">
    <location>
        <begin position="631"/>
        <end position="747"/>
    </location>
</feature>
<feature type="compositionally biased region" description="Polar residues" evidence="8">
    <location>
        <begin position="64"/>
        <end position="73"/>
    </location>
</feature>
<feature type="region of interest" description="Disordered" evidence="8">
    <location>
        <begin position="1"/>
        <end position="29"/>
    </location>
</feature>
<feature type="compositionally biased region" description="Basic and acidic residues" evidence="8">
    <location>
        <begin position="46"/>
        <end position="59"/>
    </location>
</feature>
<comment type="subcellular location">
    <subcellularLocation>
        <location evidence="1">Nucleus speckle</location>
    </subcellularLocation>
</comment>
<evidence type="ECO:0000256" key="7">
    <source>
        <dbReference type="ARBA" id="ARBA00081621"/>
    </source>
</evidence>
<keyword evidence="5" id="KW-0539">Nucleus</keyword>
<dbReference type="PANTHER" id="PTHR18034:SF3">
    <property type="entry name" value="PRE-MRNA-SPLICING FACTOR CWC22 HOMOLOG"/>
    <property type="match status" value="1"/>
</dbReference>
<evidence type="ECO:0000313" key="10">
    <source>
        <dbReference type="Proteomes" id="UP000046395"/>
    </source>
</evidence>
<evidence type="ECO:0000256" key="1">
    <source>
        <dbReference type="ARBA" id="ARBA00004324"/>
    </source>
</evidence>
<evidence type="ECO:0000256" key="5">
    <source>
        <dbReference type="ARBA" id="ARBA00023242"/>
    </source>
</evidence>
<keyword evidence="3" id="KW-0507">mRNA processing</keyword>
<dbReference type="GO" id="GO:0071013">
    <property type="term" value="C:catalytic step 2 spliceosome"/>
    <property type="evidence" value="ECO:0007669"/>
    <property type="project" value="TreeGrafter"/>
</dbReference>
<keyword evidence="4" id="KW-0508">mRNA splicing</keyword>
<accession>A0A5S6QE54</accession>
<dbReference type="GO" id="GO:0003723">
    <property type="term" value="F:RNA binding"/>
    <property type="evidence" value="ECO:0007669"/>
    <property type="project" value="InterPro"/>
</dbReference>
<feature type="compositionally biased region" description="Basic and acidic residues" evidence="8">
    <location>
        <begin position="214"/>
        <end position="230"/>
    </location>
</feature>
<feature type="region of interest" description="Disordered" evidence="8">
    <location>
        <begin position="188"/>
        <end position="291"/>
    </location>
</feature>
<feature type="compositionally biased region" description="Basic and acidic residues" evidence="8">
    <location>
        <begin position="20"/>
        <end position="29"/>
    </location>
</feature>
<dbReference type="WBParaSite" id="TMUE_1000005380.1">
    <property type="protein sequence ID" value="TMUE_1000005380.1"/>
    <property type="gene ID" value="WBGene00289595"/>
</dbReference>
<dbReference type="Gene3D" id="1.25.40.180">
    <property type="match status" value="1"/>
</dbReference>
<dbReference type="InterPro" id="IPR003891">
    <property type="entry name" value="Initiation_fac_eIF4g_MI"/>
</dbReference>
<dbReference type="FunFam" id="1.25.40.180:FF:000004">
    <property type="entry name" value="pre-mRNA-splicing factor CWC22 homolog"/>
    <property type="match status" value="1"/>
</dbReference>
<dbReference type="InterPro" id="IPR050781">
    <property type="entry name" value="CWC22_splicing_factor"/>
</dbReference>
<feature type="compositionally biased region" description="Basic and acidic residues" evidence="8">
    <location>
        <begin position="244"/>
        <end position="256"/>
    </location>
</feature>
<evidence type="ECO:0000313" key="11">
    <source>
        <dbReference type="WBParaSite" id="TMUE_1000005380.1"/>
    </source>
</evidence>
<feature type="compositionally biased region" description="Acidic residues" evidence="8">
    <location>
        <begin position="593"/>
        <end position="607"/>
    </location>
</feature>
<dbReference type="PANTHER" id="PTHR18034">
    <property type="entry name" value="CELL CYCLE CONTROL PROTEIN CWF22-RELATED"/>
    <property type="match status" value="1"/>
</dbReference>
<dbReference type="SUPFAM" id="SSF48371">
    <property type="entry name" value="ARM repeat"/>
    <property type="match status" value="1"/>
</dbReference>
<dbReference type="Pfam" id="PF02854">
    <property type="entry name" value="MIF4G"/>
    <property type="match status" value="1"/>
</dbReference>
<protein>
    <recommendedName>
        <fullName evidence="6">Lethal protein 858</fullName>
    </recommendedName>
    <alternativeName>
        <fullName evidence="7">Nucampholin</fullName>
    </alternativeName>
</protein>
<evidence type="ECO:0000256" key="4">
    <source>
        <dbReference type="ARBA" id="ARBA00023187"/>
    </source>
</evidence>
<feature type="region of interest" description="Disordered" evidence="8">
    <location>
        <begin position="46"/>
        <end position="105"/>
    </location>
</feature>
<dbReference type="GO" id="GO:0000398">
    <property type="term" value="P:mRNA splicing, via spliceosome"/>
    <property type="evidence" value="ECO:0007669"/>
    <property type="project" value="TreeGrafter"/>
</dbReference>
<dbReference type="PROSITE" id="PS51366">
    <property type="entry name" value="MI"/>
    <property type="match status" value="1"/>
</dbReference>
<evidence type="ECO:0000256" key="8">
    <source>
        <dbReference type="SAM" id="MobiDB-lite"/>
    </source>
</evidence>
<reference evidence="11" key="1">
    <citation type="submission" date="2019-12" db="UniProtKB">
        <authorList>
            <consortium name="WormBaseParasite"/>
        </authorList>
    </citation>
    <scope>IDENTIFICATION</scope>
</reference>
<dbReference type="GO" id="GO:0016607">
    <property type="term" value="C:nuclear speck"/>
    <property type="evidence" value="ECO:0007669"/>
    <property type="project" value="UniProtKB-SubCell"/>
</dbReference>
<dbReference type="InterPro" id="IPR016024">
    <property type="entry name" value="ARM-type_fold"/>
</dbReference>
<proteinExistence type="inferred from homology"/>